<evidence type="ECO:0000256" key="1">
    <source>
        <dbReference type="SAM" id="Phobius"/>
    </source>
</evidence>
<evidence type="ECO:0000313" key="9">
    <source>
        <dbReference type="Proteomes" id="UP000773850"/>
    </source>
</evidence>
<sequence>MRFLAKNFLNGMLTIVPIFVAVYVCYKVFTVLDGLLGQYVRPHLDGRYVPGLGLLATVALITVFGWLSTQYVSGRLIRLIDRLLESIPFLKTVYSVAKDTIASLIGEKRSFSKVVLVTLPESGWKCLGFITMDDVGAWHDPLADYVAVYVPQTFQVAGLTLLVPKEQVEVIDMAPEEAMKFILSGGVAARTQKRLPEQ</sequence>
<dbReference type="PANTHER" id="PTHR31876:SF26">
    <property type="entry name" value="PROTEIN LIKE COV 2"/>
    <property type="match status" value="1"/>
</dbReference>
<evidence type="ECO:0000313" key="4">
    <source>
        <dbReference type="EMBL" id="KYD35414.1"/>
    </source>
</evidence>
<reference evidence="2 9" key="2">
    <citation type="submission" date="2016-03" db="EMBL/GenBank/DDBJ databases">
        <title>Spore heat resistance.</title>
        <authorList>
            <person name="Boekhorst J."/>
            <person name="Berendsen E.M."/>
            <person name="Wells-Bennik M.H."/>
            <person name="Kuipers O.P."/>
        </authorList>
    </citation>
    <scope>NUCLEOTIDE SEQUENCE [LARGE SCALE GENOMIC DNA]</scope>
    <source>
        <strain evidence="2 9">GS8</strain>
    </source>
</reference>
<keyword evidence="1" id="KW-0472">Membrane</keyword>
<protein>
    <submittedName>
        <fullName evidence="5">DUF502 domain-containing protein</fullName>
    </submittedName>
    <submittedName>
        <fullName evidence="2">Transporter</fullName>
    </submittedName>
</protein>
<dbReference type="RefSeq" id="WP_033015295.1">
    <property type="nucleotide sequence ID" value="NZ_CBCSGJ010000029.1"/>
</dbReference>
<keyword evidence="1" id="KW-1133">Transmembrane helix</keyword>
<dbReference type="EMBL" id="LQYV01000109">
    <property type="protein sequence ID" value="KYD23986.1"/>
    <property type="molecule type" value="Genomic_DNA"/>
</dbReference>
<reference evidence="6 7" key="1">
    <citation type="submission" date="2016-01" db="EMBL/GenBank/DDBJ databases">
        <title>Draft Genome Sequences of Seven Thermophilic Sporeformers Isolated from Foods.</title>
        <authorList>
            <person name="Berendsen E.M."/>
            <person name="Wells-Bennik M.H."/>
            <person name="Krawcyk A.O."/>
            <person name="De Jong A."/>
            <person name="Holsappel S."/>
            <person name="Eijlander R.T."/>
            <person name="Kuipers O.P."/>
        </authorList>
    </citation>
    <scope>NUCLEOTIDE SEQUENCE [LARGE SCALE GENOMIC DNA]</scope>
    <source>
        <strain evidence="3 6">B4109</strain>
        <strain evidence="4 7">B4114</strain>
    </source>
</reference>
<evidence type="ECO:0000313" key="3">
    <source>
        <dbReference type="EMBL" id="KYD23986.1"/>
    </source>
</evidence>
<organism evidence="3 6">
    <name type="scientific">Geobacillus stearothermophilus</name>
    <name type="common">Bacillus stearothermophilus</name>
    <dbReference type="NCBI Taxonomy" id="1422"/>
    <lineage>
        <taxon>Bacteria</taxon>
        <taxon>Bacillati</taxon>
        <taxon>Bacillota</taxon>
        <taxon>Bacilli</taxon>
        <taxon>Bacillales</taxon>
        <taxon>Anoxybacillaceae</taxon>
        <taxon>Geobacillus</taxon>
    </lineage>
</organism>
<dbReference type="Pfam" id="PF04367">
    <property type="entry name" value="DUF502"/>
    <property type="match status" value="1"/>
</dbReference>
<dbReference type="EMBL" id="LUCS01000018">
    <property type="protein sequence ID" value="KAF6511484.1"/>
    <property type="molecule type" value="Genomic_DNA"/>
</dbReference>
<feature type="transmembrane region" description="Helical" evidence="1">
    <location>
        <begin position="49"/>
        <end position="68"/>
    </location>
</feature>
<keyword evidence="1" id="KW-0812">Transmembrane</keyword>
<dbReference type="Proteomes" id="UP000266922">
    <property type="component" value="Unassembled WGS sequence"/>
</dbReference>
<name>A0A0K9HFC3_GEOSE</name>
<dbReference type="OrthoDB" id="9789516at2"/>
<evidence type="ECO:0000313" key="7">
    <source>
        <dbReference type="Proteomes" id="UP000075517"/>
    </source>
</evidence>
<comment type="caution">
    <text evidence="3">The sequence shown here is derived from an EMBL/GenBank/DDBJ whole genome shotgun (WGS) entry which is preliminary data.</text>
</comment>
<dbReference type="Proteomes" id="UP000075424">
    <property type="component" value="Unassembled WGS sequence"/>
</dbReference>
<dbReference type="InterPro" id="IPR007462">
    <property type="entry name" value="COV1-like"/>
</dbReference>
<feature type="transmembrane region" description="Helical" evidence="1">
    <location>
        <begin position="7"/>
        <end position="29"/>
    </location>
</feature>
<dbReference type="Proteomes" id="UP000773850">
    <property type="component" value="Unassembled WGS sequence"/>
</dbReference>
<dbReference type="Proteomes" id="UP000075517">
    <property type="component" value="Unassembled WGS sequence"/>
</dbReference>
<dbReference type="PATRIC" id="fig|1422.14.peg.1716"/>
<keyword evidence="9" id="KW-1185">Reference proteome</keyword>
<dbReference type="PANTHER" id="PTHR31876">
    <property type="entry name" value="COV-LIKE PROTEIN 1"/>
    <property type="match status" value="1"/>
</dbReference>
<dbReference type="AlphaFoldDB" id="A0A0K9HFC3"/>
<evidence type="ECO:0000313" key="8">
    <source>
        <dbReference type="Proteomes" id="UP000266922"/>
    </source>
</evidence>
<evidence type="ECO:0000313" key="2">
    <source>
        <dbReference type="EMBL" id="KAF6511484.1"/>
    </source>
</evidence>
<evidence type="ECO:0000313" key="6">
    <source>
        <dbReference type="Proteomes" id="UP000075424"/>
    </source>
</evidence>
<evidence type="ECO:0000313" key="5">
    <source>
        <dbReference type="EMBL" id="RLQ13437.1"/>
    </source>
</evidence>
<accession>A0A0K9HFC3</accession>
<gene>
    <name evidence="3" type="ORF">B4109_1365</name>
    <name evidence="4" type="ORF">B4114_1365</name>
    <name evidence="5" type="ORF">D9548_11470</name>
    <name evidence="2" type="ORF">GS8_1060</name>
</gene>
<reference evidence="5 8" key="3">
    <citation type="submission" date="2018-10" db="EMBL/GenBank/DDBJ databases">
        <title>Geobacillus stearothermophilus in processing lines of powdered infant formula.</title>
        <authorList>
            <person name="Rhee M.S."/>
            <person name="Choi I.-G."/>
            <person name="Cho T.J."/>
            <person name="Park B."/>
        </authorList>
    </citation>
    <scope>NUCLEOTIDE SEQUENCE [LARGE SCALE GENOMIC DNA]</scope>
    <source>
        <strain evidence="5 8">FHS-PPGT130</strain>
    </source>
</reference>
<dbReference type="EMBL" id="LQYY01000001">
    <property type="protein sequence ID" value="KYD35414.1"/>
    <property type="molecule type" value="Genomic_DNA"/>
</dbReference>
<dbReference type="EMBL" id="RCTJ01000045">
    <property type="protein sequence ID" value="RLQ13437.1"/>
    <property type="molecule type" value="Genomic_DNA"/>
</dbReference>
<proteinExistence type="predicted"/>